<gene>
    <name evidence="1" type="ORF">KFK09_019834</name>
</gene>
<reference evidence="1" key="1">
    <citation type="journal article" date="2022" name="Front. Genet.">
        <title>Chromosome-Scale Assembly of the Dendrobium nobile Genome Provides Insights Into the Molecular Mechanism of the Biosynthesis of the Medicinal Active Ingredient of Dendrobium.</title>
        <authorList>
            <person name="Xu Q."/>
            <person name="Niu S.-C."/>
            <person name="Li K.-L."/>
            <person name="Zheng P.-J."/>
            <person name="Zhang X.-J."/>
            <person name="Jia Y."/>
            <person name="Liu Y."/>
            <person name="Niu Y.-X."/>
            <person name="Yu L.-H."/>
            <person name="Chen D.-F."/>
            <person name="Zhang G.-Q."/>
        </authorList>
    </citation>
    <scope>NUCLEOTIDE SEQUENCE</scope>
    <source>
        <tissue evidence="1">Leaf</tissue>
    </source>
</reference>
<evidence type="ECO:0000313" key="1">
    <source>
        <dbReference type="EMBL" id="KAI0498936.1"/>
    </source>
</evidence>
<organism evidence="1 2">
    <name type="scientific">Dendrobium nobile</name>
    <name type="common">Orchid</name>
    <dbReference type="NCBI Taxonomy" id="94219"/>
    <lineage>
        <taxon>Eukaryota</taxon>
        <taxon>Viridiplantae</taxon>
        <taxon>Streptophyta</taxon>
        <taxon>Embryophyta</taxon>
        <taxon>Tracheophyta</taxon>
        <taxon>Spermatophyta</taxon>
        <taxon>Magnoliopsida</taxon>
        <taxon>Liliopsida</taxon>
        <taxon>Asparagales</taxon>
        <taxon>Orchidaceae</taxon>
        <taxon>Epidendroideae</taxon>
        <taxon>Malaxideae</taxon>
        <taxon>Dendrobiinae</taxon>
        <taxon>Dendrobium</taxon>
    </lineage>
</organism>
<name>A0A8T3AQL9_DENNO</name>
<proteinExistence type="predicted"/>
<accession>A0A8T3AQL9</accession>
<dbReference type="Proteomes" id="UP000829196">
    <property type="component" value="Unassembled WGS sequence"/>
</dbReference>
<sequence>MYIGSSASSGRFDRRWEFRIYGLKRDGQGRCRLQRLGVELRLKIESRKIGCRRVYGRVTNGLKVSTCGEK</sequence>
<dbReference type="AlphaFoldDB" id="A0A8T3AQL9"/>
<dbReference type="EMBL" id="JAGYWB010000014">
    <property type="protein sequence ID" value="KAI0498936.1"/>
    <property type="molecule type" value="Genomic_DNA"/>
</dbReference>
<comment type="caution">
    <text evidence="1">The sequence shown here is derived from an EMBL/GenBank/DDBJ whole genome shotgun (WGS) entry which is preliminary data.</text>
</comment>
<protein>
    <submittedName>
        <fullName evidence="1">Uncharacterized protein</fullName>
    </submittedName>
</protein>
<evidence type="ECO:0000313" key="2">
    <source>
        <dbReference type="Proteomes" id="UP000829196"/>
    </source>
</evidence>
<keyword evidence="2" id="KW-1185">Reference proteome</keyword>